<dbReference type="AlphaFoldDB" id="A0A0Q9YMD1"/>
<sequence length="84" mass="9656">MKNPKRDCSIGWISNYAEVKLIGSKRHFNRDVLSYLCENAIKIRVKIFPANLILFLSDFIIKKVIKASSTIVLNYASSTLSYMR</sequence>
<protein>
    <submittedName>
        <fullName evidence="1">Uncharacterized protein</fullName>
    </submittedName>
</protein>
<dbReference type="STRING" id="437022.CC99x_02557"/>
<gene>
    <name evidence="1" type="ORF">CC99x_02557</name>
</gene>
<comment type="caution">
    <text evidence="1">The sequence shown here is derived from an EMBL/GenBank/DDBJ whole genome shotgun (WGS) entry which is preliminary data.</text>
</comment>
<reference evidence="1" key="1">
    <citation type="submission" date="2015-09" db="EMBL/GenBank/DDBJ databases">
        <title>Draft Genome Sequences of Two Novel Amoeba-resistant Intranuclear Bacteria, Candidatus Berkiella cookevillensis and Candidatus Berkiella aquae.</title>
        <authorList>
            <person name="Mehari Y.T."/>
            <person name="Arivett B.A."/>
            <person name="Farone A.L."/>
            <person name="Gunderson J.H."/>
            <person name="Farone M.B."/>
        </authorList>
    </citation>
    <scope>NUCLEOTIDE SEQUENCE [LARGE SCALE GENOMIC DNA]</scope>
    <source>
        <strain evidence="1">CC99</strain>
    </source>
</reference>
<dbReference type="EMBL" id="LKHV01000025">
    <property type="protein sequence ID" value="KRG17208.1"/>
    <property type="molecule type" value="Genomic_DNA"/>
</dbReference>
<proteinExistence type="predicted"/>
<accession>A0A0Q9YMD1</accession>
<evidence type="ECO:0000313" key="1">
    <source>
        <dbReference type="EMBL" id="KRG17208.1"/>
    </source>
</evidence>
<name>A0A0Q9YMD1_9GAMM</name>
<organism evidence="1">
    <name type="scientific">Candidatus Berkiella cookevillensis</name>
    <dbReference type="NCBI Taxonomy" id="437022"/>
    <lineage>
        <taxon>Bacteria</taxon>
        <taxon>Pseudomonadati</taxon>
        <taxon>Pseudomonadota</taxon>
        <taxon>Gammaproteobacteria</taxon>
        <taxon>Candidatus Berkiellales</taxon>
        <taxon>Candidatus Berkiellaceae</taxon>
        <taxon>Candidatus Berkiella</taxon>
    </lineage>
</organism>